<protein>
    <recommendedName>
        <fullName evidence="5">Apple domain-containing protein</fullName>
    </recommendedName>
</protein>
<dbReference type="PANTHER" id="PTHR36578">
    <property type="entry name" value="CHROMOSOME 15, WHOLE GENOME SHOTGUN SEQUENCE"/>
    <property type="match status" value="1"/>
</dbReference>
<evidence type="ECO:0000313" key="4">
    <source>
        <dbReference type="Proteomes" id="UP001446871"/>
    </source>
</evidence>
<evidence type="ECO:0008006" key="5">
    <source>
        <dbReference type="Google" id="ProtNLM"/>
    </source>
</evidence>
<gene>
    <name evidence="3" type="ORF">PG996_002940</name>
</gene>
<proteinExistence type="predicted"/>
<comment type="caution">
    <text evidence="3">The sequence shown here is derived from an EMBL/GenBank/DDBJ whole genome shotgun (WGS) entry which is preliminary data.</text>
</comment>
<feature type="compositionally biased region" description="Basic and acidic residues" evidence="1">
    <location>
        <begin position="466"/>
        <end position="478"/>
    </location>
</feature>
<evidence type="ECO:0000313" key="3">
    <source>
        <dbReference type="EMBL" id="KAK8084159.1"/>
    </source>
</evidence>
<name>A0ABR1WKV2_9PEZI</name>
<dbReference type="EMBL" id="JAQQWM010000001">
    <property type="protein sequence ID" value="KAK8084159.1"/>
    <property type="molecule type" value="Genomic_DNA"/>
</dbReference>
<keyword evidence="2" id="KW-0732">Signal</keyword>
<feature type="signal peptide" evidence="2">
    <location>
        <begin position="1"/>
        <end position="16"/>
    </location>
</feature>
<keyword evidence="4" id="KW-1185">Reference proteome</keyword>
<feature type="region of interest" description="Disordered" evidence="1">
    <location>
        <begin position="71"/>
        <end position="114"/>
    </location>
</feature>
<sequence>MKYAIVAAALAAIARAQSIDWDSWDAAPKPTPTSAPIGGGSEVVPYDHKAAAASAAADVVADLDATAAAASTATATGTAPQRRRRYVSGGNDDAHANIKRSPCQTQPAGAGPVPSPDTASAFLGNGYFASQASAAPVPTGYNLAFTNLAASTSAYGYMGYTTLQTYDTALCAKKCNAITGCSAINIYFERDPTMEPADACPTPASTTNIKCVFWGGPVSKDNTNNAGQWRNKFQVVIAGSNGYVSKSIAPQPGYTGPTYLGNAAINAPLDCSGADTYIQPKVFTDGPFDAGLCAAACSAQSDYNLRHPPTDGTKPKTCQFFNTYMLLKNGQPEGQYCSLYTMAWDPSYAKNTGQYRGSDRYTIAYSYGFVNGTDPGKPAIPCNVASASSAIKSATLQPYCSSLLGYTTPLTTATASTTLTVPAGTSTSNVVPLATSVVTSTQLVAITQVKKRALPSATAPTTTKPCTDDHSLKRRDDAPPLAPNAKNEDGTFVDVILAPDVVSEPAENATATATASAETTTTAALARRDAVAVPSPLANVAADVVSSACSLVATPVTTTSTISTTATATVTTGFVQVTITAATSTVLSTTVVTSTTTILVAASAPTGTIGYLKLNPPANPGASYALSDSATHMTDNAYFPNKRETFIVTDDGYLYSVTNDAYYYLQGSPSLLWWSHAKSAGLPWFESRRNADGTLTVLLKKDGNYLSFCTKKSSTGDGNGGSGLHVYAVPQPGFYADCADMQLYIDPVS</sequence>
<evidence type="ECO:0000256" key="1">
    <source>
        <dbReference type="SAM" id="MobiDB-lite"/>
    </source>
</evidence>
<evidence type="ECO:0000256" key="2">
    <source>
        <dbReference type="SAM" id="SignalP"/>
    </source>
</evidence>
<organism evidence="3 4">
    <name type="scientific">Apiospora saccharicola</name>
    <dbReference type="NCBI Taxonomy" id="335842"/>
    <lineage>
        <taxon>Eukaryota</taxon>
        <taxon>Fungi</taxon>
        <taxon>Dikarya</taxon>
        <taxon>Ascomycota</taxon>
        <taxon>Pezizomycotina</taxon>
        <taxon>Sordariomycetes</taxon>
        <taxon>Xylariomycetidae</taxon>
        <taxon>Amphisphaeriales</taxon>
        <taxon>Apiosporaceae</taxon>
        <taxon>Apiospora</taxon>
    </lineage>
</organism>
<feature type="chain" id="PRO_5047010919" description="Apple domain-containing protein" evidence="2">
    <location>
        <begin position="17"/>
        <end position="749"/>
    </location>
</feature>
<feature type="region of interest" description="Disordered" evidence="1">
    <location>
        <begin position="454"/>
        <end position="487"/>
    </location>
</feature>
<dbReference type="PANTHER" id="PTHR36578:SF2">
    <property type="entry name" value="PA14 DOMAIN-CONTAINING PROTEIN"/>
    <property type="match status" value="1"/>
</dbReference>
<reference evidence="3 4" key="1">
    <citation type="submission" date="2023-01" db="EMBL/GenBank/DDBJ databases">
        <title>Analysis of 21 Apiospora genomes using comparative genomics revels a genus with tremendous synthesis potential of carbohydrate active enzymes and secondary metabolites.</title>
        <authorList>
            <person name="Sorensen T."/>
        </authorList>
    </citation>
    <scope>NUCLEOTIDE SEQUENCE [LARGE SCALE GENOMIC DNA]</scope>
    <source>
        <strain evidence="3 4">CBS 83171</strain>
    </source>
</reference>
<accession>A0ABR1WKV2</accession>
<dbReference type="Proteomes" id="UP001446871">
    <property type="component" value="Unassembled WGS sequence"/>
</dbReference>